<dbReference type="InParanoid" id="A0A5F8GM06"/>
<dbReference type="GO" id="GO:0001772">
    <property type="term" value="C:immunological synapse"/>
    <property type="evidence" value="ECO:0000318"/>
    <property type="project" value="GO_Central"/>
</dbReference>
<dbReference type="InterPro" id="IPR028181">
    <property type="entry name" value="SCIMP"/>
</dbReference>
<evidence type="ECO:0000256" key="1">
    <source>
        <dbReference type="SAM" id="Phobius"/>
    </source>
</evidence>
<keyword evidence="1" id="KW-1133">Transmembrane helix</keyword>
<dbReference type="Bgee" id="ENSMODG00000038553">
    <property type="expression patterns" value="Expressed in blood and 3 other cell types or tissues"/>
</dbReference>
<evidence type="ECO:0000313" key="3">
    <source>
        <dbReference type="Proteomes" id="UP000002280"/>
    </source>
</evidence>
<dbReference type="OMA" id="NYFWIIL"/>
<dbReference type="PANTHER" id="PTHR12044:SF11">
    <property type="entry name" value="SLP ADAPTER AND CSK-INTERACTING MEMBRANE PROTEIN"/>
    <property type="match status" value="1"/>
</dbReference>
<dbReference type="AlphaFoldDB" id="A0A5F8GM06"/>
<organism evidence="2 3">
    <name type="scientific">Monodelphis domestica</name>
    <name type="common">Gray short-tailed opossum</name>
    <dbReference type="NCBI Taxonomy" id="13616"/>
    <lineage>
        <taxon>Eukaryota</taxon>
        <taxon>Metazoa</taxon>
        <taxon>Chordata</taxon>
        <taxon>Craniata</taxon>
        <taxon>Vertebrata</taxon>
        <taxon>Euteleostomi</taxon>
        <taxon>Mammalia</taxon>
        <taxon>Metatheria</taxon>
        <taxon>Didelphimorphia</taxon>
        <taxon>Didelphidae</taxon>
        <taxon>Monodelphis</taxon>
    </lineage>
</organism>
<dbReference type="GeneTree" id="ENSGT00390000007003"/>
<dbReference type="Ensembl" id="ENSMODT00000080168.1">
    <property type="protein sequence ID" value="ENSMODP00000048477.1"/>
    <property type="gene ID" value="ENSMODG00000038553.1"/>
</dbReference>
<dbReference type="FunCoup" id="A0A5F8GM06">
    <property type="interactions" value="23"/>
</dbReference>
<keyword evidence="1" id="KW-0812">Transmembrane</keyword>
<reference evidence="2 3" key="1">
    <citation type="journal article" date="2007" name="Nature">
        <title>Genome of the marsupial Monodelphis domestica reveals innovation in non-coding sequences.</title>
        <authorList>
            <person name="Mikkelsen T.S."/>
            <person name="Wakefield M.J."/>
            <person name="Aken B."/>
            <person name="Amemiya C.T."/>
            <person name="Chang J.L."/>
            <person name="Duke S."/>
            <person name="Garber M."/>
            <person name="Gentles A.J."/>
            <person name="Goodstadt L."/>
            <person name="Heger A."/>
            <person name="Jurka J."/>
            <person name="Kamal M."/>
            <person name="Mauceli E."/>
            <person name="Searle S.M."/>
            <person name="Sharpe T."/>
            <person name="Baker M.L."/>
            <person name="Batzer M.A."/>
            <person name="Benos P.V."/>
            <person name="Belov K."/>
            <person name="Clamp M."/>
            <person name="Cook A."/>
            <person name="Cuff J."/>
            <person name="Das R."/>
            <person name="Davidow L."/>
            <person name="Deakin J.E."/>
            <person name="Fazzari M.J."/>
            <person name="Glass J.L."/>
            <person name="Grabherr M."/>
            <person name="Greally J.M."/>
            <person name="Gu W."/>
            <person name="Hore T.A."/>
            <person name="Huttley G.A."/>
            <person name="Kleber M."/>
            <person name="Jirtle R.L."/>
            <person name="Koina E."/>
            <person name="Lee J.T."/>
            <person name="Mahony S."/>
            <person name="Marra M.A."/>
            <person name="Miller R.D."/>
            <person name="Nicholls R.D."/>
            <person name="Oda M."/>
            <person name="Papenfuss A.T."/>
            <person name="Parra Z.E."/>
            <person name="Pollock D.D."/>
            <person name="Ray D.A."/>
            <person name="Schein J.E."/>
            <person name="Speed T.P."/>
            <person name="Thompson K."/>
            <person name="VandeBerg J.L."/>
            <person name="Wade C.M."/>
            <person name="Walker J.A."/>
            <person name="Waters P.D."/>
            <person name="Webber C."/>
            <person name="Weidman J.R."/>
            <person name="Xie X."/>
            <person name="Zody M.C."/>
            <person name="Baldwin J."/>
            <person name="Abdouelleil A."/>
            <person name="Abdulkadir J."/>
            <person name="Abebe A."/>
            <person name="Abera B."/>
            <person name="Abreu J."/>
            <person name="Acer S.C."/>
            <person name="Aftuck L."/>
            <person name="Alexander A."/>
            <person name="An P."/>
            <person name="Anderson E."/>
            <person name="Anderson S."/>
            <person name="Arachi H."/>
            <person name="Azer M."/>
            <person name="Bachantsang P."/>
            <person name="Barry A."/>
            <person name="Bayul T."/>
            <person name="Berlin A."/>
            <person name="Bessette D."/>
            <person name="Bloom T."/>
            <person name="Bloom T."/>
            <person name="Boguslavskiy L."/>
            <person name="Bonnet C."/>
            <person name="Boukhgalter B."/>
            <person name="Bourzgui I."/>
            <person name="Brown A."/>
            <person name="Cahill P."/>
            <person name="Channer S."/>
            <person name="Cheshatsang Y."/>
            <person name="Chuda L."/>
            <person name="Citroen M."/>
            <person name="Collymore A."/>
            <person name="Cooke P."/>
            <person name="Costello M."/>
            <person name="D'Aco K."/>
            <person name="Daza R."/>
            <person name="De Haan G."/>
            <person name="DeGray S."/>
            <person name="DeMaso C."/>
            <person name="Dhargay N."/>
            <person name="Dooley K."/>
            <person name="Dooley E."/>
            <person name="Doricent M."/>
            <person name="Dorje P."/>
            <person name="Dorjee K."/>
            <person name="Dupes A."/>
            <person name="Elong R."/>
            <person name="Falk J."/>
            <person name="Farina A."/>
            <person name="Faro S."/>
            <person name="Ferguson D."/>
            <person name="Fisher S."/>
            <person name="Foley C.D."/>
            <person name="Franke A."/>
            <person name="Friedrich D."/>
            <person name="Gadbois L."/>
            <person name="Gearin G."/>
            <person name="Gearin C.R."/>
            <person name="Giannoukos G."/>
            <person name="Goode T."/>
            <person name="Graham J."/>
            <person name="Grandbois E."/>
            <person name="Grewal S."/>
            <person name="Gyaltsen K."/>
            <person name="Hafez N."/>
            <person name="Hagos B."/>
            <person name="Hall J."/>
            <person name="Henson C."/>
            <person name="Hollinger A."/>
            <person name="Honan T."/>
            <person name="Huard M.D."/>
            <person name="Hughes L."/>
            <person name="Hurhula B."/>
            <person name="Husby M.E."/>
            <person name="Kamat A."/>
            <person name="Kanga B."/>
            <person name="Kashin S."/>
            <person name="Khazanovich D."/>
            <person name="Kisner P."/>
            <person name="Lance K."/>
            <person name="Lara M."/>
            <person name="Lee W."/>
            <person name="Lennon N."/>
            <person name="Letendre F."/>
            <person name="LeVine R."/>
            <person name="Lipovsky A."/>
            <person name="Liu X."/>
            <person name="Liu J."/>
            <person name="Liu S."/>
            <person name="Lokyitsang T."/>
            <person name="Lokyitsang Y."/>
            <person name="Lubonja R."/>
            <person name="Lui A."/>
            <person name="MacDonald P."/>
            <person name="Magnisalis V."/>
            <person name="Maru K."/>
            <person name="Matthews C."/>
            <person name="McCusker W."/>
            <person name="McDonough S."/>
            <person name="Mehta T."/>
            <person name="Meldrim J."/>
            <person name="Meneus L."/>
            <person name="Mihai O."/>
            <person name="Mihalev A."/>
            <person name="Mihova T."/>
            <person name="Mittelman R."/>
            <person name="Mlenga V."/>
            <person name="Montmayeur A."/>
            <person name="Mulrain L."/>
            <person name="Navidi A."/>
            <person name="Naylor J."/>
            <person name="Negash T."/>
            <person name="Nguyen T."/>
            <person name="Nguyen N."/>
            <person name="Nicol R."/>
            <person name="Norbu C."/>
            <person name="Norbu N."/>
            <person name="Novod N."/>
            <person name="O'Neill B."/>
            <person name="Osman S."/>
            <person name="Markiewicz E."/>
            <person name="Oyono O.L."/>
            <person name="Patti C."/>
            <person name="Phunkhang P."/>
            <person name="Pierre F."/>
            <person name="Priest M."/>
            <person name="Raghuraman S."/>
            <person name="Rege F."/>
            <person name="Reyes R."/>
            <person name="Rise C."/>
            <person name="Rogov P."/>
            <person name="Ross K."/>
            <person name="Ryan E."/>
            <person name="Settipalli S."/>
            <person name="Shea T."/>
            <person name="Sherpa N."/>
            <person name="Shi L."/>
            <person name="Shih D."/>
            <person name="Sparrow T."/>
            <person name="Spaulding J."/>
            <person name="Stalker J."/>
            <person name="Stange-Thomann N."/>
            <person name="Stavropoulos S."/>
            <person name="Stone C."/>
            <person name="Strader C."/>
            <person name="Tesfaye S."/>
            <person name="Thomson T."/>
            <person name="Thoulutsang Y."/>
            <person name="Thoulutsang D."/>
            <person name="Topham K."/>
            <person name="Topping I."/>
            <person name="Tsamla T."/>
            <person name="Vassiliev H."/>
            <person name="Vo A."/>
            <person name="Wangchuk T."/>
            <person name="Wangdi T."/>
            <person name="Weiand M."/>
            <person name="Wilkinson J."/>
            <person name="Wilson A."/>
            <person name="Yadav S."/>
            <person name="Young G."/>
            <person name="Yu Q."/>
            <person name="Zembek L."/>
            <person name="Zhong D."/>
            <person name="Zimmer A."/>
            <person name="Zwirko Z."/>
            <person name="Jaffe D.B."/>
            <person name="Alvarez P."/>
            <person name="Brockman W."/>
            <person name="Butler J."/>
            <person name="Chin C."/>
            <person name="Gnerre S."/>
            <person name="MacCallum I."/>
            <person name="Graves J.A."/>
            <person name="Ponting C.P."/>
            <person name="Breen M."/>
            <person name="Samollow P.B."/>
            <person name="Lander E.S."/>
            <person name="Lindblad-Toh K."/>
        </authorList>
    </citation>
    <scope>NUCLEOTIDE SEQUENCE [LARGE SCALE GENOMIC DNA]</scope>
</reference>
<proteinExistence type="predicted"/>
<feature type="transmembrane region" description="Helical" evidence="1">
    <location>
        <begin position="6"/>
        <end position="30"/>
    </location>
</feature>
<dbReference type="KEGG" id="mdo:103096699"/>
<dbReference type="Pfam" id="PF15050">
    <property type="entry name" value="SCIMP"/>
    <property type="match status" value="1"/>
</dbReference>
<dbReference type="GO" id="GO:0097197">
    <property type="term" value="C:tetraspanin-enriched microdomain"/>
    <property type="evidence" value="ECO:0007669"/>
    <property type="project" value="InterPro"/>
</dbReference>
<protein>
    <submittedName>
        <fullName evidence="2">SLP adaptor and CSK interacting membrane protein</fullName>
    </submittedName>
</protein>
<keyword evidence="1" id="KW-0472">Membrane</keyword>
<dbReference type="Proteomes" id="UP000002280">
    <property type="component" value="Chromosome 2"/>
</dbReference>
<dbReference type="PANTHER" id="PTHR12044">
    <property type="entry name" value="BCL2 INTERACTING MEDIATOR OF CELL DEATH"/>
    <property type="match status" value="1"/>
</dbReference>
<evidence type="ECO:0000313" key="2">
    <source>
        <dbReference type="Ensembl" id="ENSMODP00000048477.1"/>
    </source>
</evidence>
<dbReference type="STRING" id="13616.ENSMODP00000048477"/>
<name>A0A5F8GM06_MONDO</name>
<accession>A0A5F8GM06</accession>
<keyword evidence="3" id="KW-1185">Reference proteome</keyword>
<sequence>MNWWLKHFWILLASTIILVSVTMALVLYCICRRLLRQGKNWKITKSWKHNNKDREEVYENCINGMPVSLPPLPPRNVPSSEAIAHDSQHEDKSQISYSTIMKKRVSIPSYIEPTADYDDVDIPTNLGFHHFENAVSSFLQE</sequence>
<reference evidence="2" key="2">
    <citation type="submission" date="2025-08" db="UniProtKB">
        <authorList>
            <consortium name="Ensembl"/>
        </authorList>
    </citation>
    <scope>IDENTIFICATION</scope>
</reference>
<reference evidence="2" key="3">
    <citation type="submission" date="2025-09" db="UniProtKB">
        <authorList>
            <consortium name="Ensembl"/>
        </authorList>
    </citation>
    <scope>IDENTIFICATION</scope>
</reference>
<dbReference type="InterPro" id="IPR052133">
    <property type="entry name" value="Immune_Signaling-Apoptosis_Reg"/>
</dbReference>